<dbReference type="PANTHER" id="PTHR43394">
    <property type="entry name" value="ATP-DEPENDENT PERMEASE MDL1, MITOCHONDRIAL"/>
    <property type="match status" value="1"/>
</dbReference>
<proteinExistence type="predicted"/>
<keyword evidence="6 12" id="KW-0067">ATP-binding</keyword>
<keyword evidence="2" id="KW-0813">Transport</keyword>
<dbReference type="FunFam" id="3.40.50.300:FF:000221">
    <property type="entry name" value="Multidrug ABC transporter ATP-binding protein"/>
    <property type="match status" value="1"/>
</dbReference>
<gene>
    <name evidence="12" type="ORF">B5E75_08560</name>
</gene>
<dbReference type="SUPFAM" id="SSF52540">
    <property type="entry name" value="P-loop containing nucleoside triphosphate hydrolases"/>
    <property type="match status" value="1"/>
</dbReference>
<evidence type="ECO:0000256" key="9">
    <source>
        <dbReference type="SAM" id="Phobius"/>
    </source>
</evidence>
<keyword evidence="13" id="KW-1185">Reference proteome</keyword>
<evidence type="ECO:0000259" key="11">
    <source>
        <dbReference type="PROSITE" id="PS50929"/>
    </source>
</evidence>
<feature type="transmembrane region" description="Helical" evidence="9">
    <location>
        <begin position="155"/>
        <end position="172"/>
    </location>
</feature>
<dbReference type="SMART" id="SM00382">
    <property type="entry name" value="AAA"/>
    <property type="match status" value="1"/>
</dbReference>
<dbReference type="EMBL" id="NFLJ01000023">
    <property type="protein sequence ID" value="OUQ33861.1"/>
    <property type="molecule type" value="Genomic_DNA"/>
</dbReference>
<dbReference type="OrthoDB" id="9762778at2"/>
<keyword evidence="5" id="KW-0547">Nucleotide-binding</keyword>
<evidence type="ECO:0000256" key="1">
    <source>
        <dbReference type="ARBA" id="ARBA00004651"/>
    </source>
</evidence>
<dbReference type="InterPro" id="IPR027417">
    <property type="entry name" value="P-loop_NTPase"/>
</dbReference>
<dbReference type="InterPro" id="IPR039421">
    <property type="entry name" value="Type_1_exporter"/>
</dbReference>
<dbReference type="InterPro" id="IPR003439">
    <property type="entry name" value="ABC_transporter-like_ATP-bd"/>
</dbReference>
<dbReference type="Proteomes" id="UP000195305">
    <property type="component" value="Unassembled WGS sequence"/>
</dbReference>
<feature type="transmembrane region" description="Helical" evidence="9">
    <location>
        <begin position="276"/>
        <end position="295"/>
    </location>
</feature>
<name>A0A1Y4SY25_9FIRM</name>
<dbReference type="Gene3D" id="1.20.1560.10">
    <property type="entry name" value="ABC transporter type 1, transmembrane domain"/>
    <property type="match status" value="1"/>
</dbReference>
<dbReference type="PROSITE" id="PS00211">
    <property type="entry name" value="ABC_TRANSPORTER_1"/>
    <property type="match status" value="1"/>
</dbReference>
<feature type="transmembrane region" description="Helical" evidence="9">
    <location>
        <begin position="21"/>
        <end position="43"/>
    </location>
</feature>
<reference evidence="12 13" key="1">
    <citation type="journal article" date="2018" name="BMC Genomics">
        <title>Whole genome sequencing and function prediction of 133 gut anaerobes isolated from chicken caecum in pure cultures.</title>
        <authorList>
            <person name="Medvecky M."/>
            <person name="Cejkova D."/>
            <person name="Polansky O."/>
            <person name="Karasova D."/>
            <person name="Kubasova T."/>
            <person name="Cizek A."/>
            <person name="Rychlik I."/>
        </authorList>
    </citation>
    <scope>NUCLEOTIDE SEQUENCE [LARGE SCALE GENOMIC DNA]</scope>
    <source>
        <strain evidence="12 13">An13</strain>
    </source>
</reference>
<keyword evidence="4 9" id="KW-0812">Transmembrane</keyword>
<keyword evidence="8 9" id="KW-0472">Membrane</keyword>
<dbReference type="GO" id="GO:0005886">
    <property type="term" value="C:plasma membrane"/>
    <property type="evidence" value="ECO:0007669"/>
    <property type="project" value="UniProtKB-SubCell"/>
</dbReference>
<evidence type="ECO:0000259" key="10">
    <source>
        <dbReference type="PROSITE" id="PS50893"/>
    </source>
</evidence>
<evidence type="ECO:0000313" key="12">
    <source>
        <dbReference type="EMBL" id="OUQ33861.1"/>
    </source>
</evidence>
<feature type="transmembrane region" description="Helical" evidence="9">
    <location>
        <begin position="55"/>
        <end position="75"/>
    </location>
</feature>
<evidence type="ECO:0000256" key="6">
    <source>
        <dbReference type="ARBA" id="ARBA00022840"/>
    </source>
</evidence>
<sequence length="567" mass="63102">MWMKYLKPYRKQAIIGFLFKLIEAFFELIVPIVVADIIDYGIAAKDQQYILHKGILLFILAISGYSCALVCQYFASKTSQGFGTYLRNDMFKAINAYDYENIDKIGIPSLMTRITNDTNQLQLAVAMTIRLASRSPFLIIGSLIMAFRINVSMSLIFICAAPLLALSIYLVMSRSLPLYLKIQKQLDHVSLICRENLAGIRVIRAFSKQNQEKERFHQATQKQKDMQMRVGKLSALLNPSTSVIVNCAILMILYVGSLKVNSGTLLQGEVIALINYMNQILLSMFAFANVIVIYNKATACYKRVKEVLSIQPVIQDGLQKMDHHEGALVTFDHVSFSYQGSHALSDLSFSIEKGETVGIIGGTGSGKSTLVNLIPRFYEASQGQIYIKDRPIQNYSLQSLRQMIGFVPQQALLFTGTIKDNICFGKEDASDDEIIEALNLAQASFVKEWKDGIYSHITQGGHNLSGGQKQRLTIARALVRNPELLILDDSASALDFATDAALRKAIASLPQTTIIVSQRVSAIMYADKILVLSHGELVGIGKHDELLENCEIYQQIVHSQLSKEVAS</sequence>
<dbReference type="PROSITE" id="PS50893">
    <property type="entry name" value="ABC_TRANSPORTER_2"/>
    <property type="match status" value="1"/>
</dbReference>
<comment type="caution">
    <text evidence="12">The sequence shown here is derived from an EMBL/GenBank/DDBJ whole genome shotgun (WGS) entry which is preliminary data.</text>
</comment>
<evidence type="ECO:0000256" key="3">
    <source>
        <dbReference type="ARBA" id="ARBA00022475"/>
    </source>
</evidence>
<feature type="domain" description="ABC transporter" evidence="10">
    <location>
        <begin position="329"/>
        <end position="559"/>
    </location>
</feature>
<dbReference type="Gene3D" id="3.40.50.300">
    <property type="entry name" value="P-loop containing nucleotide triphosphate hydrolases"/>
    <property type="match status" value="1"/>
</dbReference>
<dbReference type="RefSeq" id="WP_087358385.1">
    <property type="nucleotide sequence ID" value="NZ_NFLJ01000023.1"/>
</dbReference>
<evidence type="ECO:0000256" key="2">
    <source>
        <dbReference type="ARBA" id="ARBA00022448"/>
    </source>
</evidence>
<dbReference type="CDD" id="cd18548">
    <property type="entry name" value="ABC_6TM_Tm287_like"/>
    <property type="match status" value="1"/>
</dbReference>
<comment type="subcellular location">
    <subcellularLocation>
        <location evidence="1">Cell membrane</location>
        <topology evidence="1">Multi-pass membrane protein</topology>
    </subcellularLocation>
</comment>
<dbReference type="InterPro" id="IPR036640">
    <property type="entry name" value="ABC1_TM_sf"/>
</dbReference>
<feature type="transmembrane region" description="Helical" evidence="9">
    <location>
        <begin position="236"/>
        <end position="256"/>
    </location>
</feature>
<dbReference type="SUPFAM" id="SSF90123">
    <property type="entry name" value="ABC transporter transmembrane region"/>
    <property type="match status" value="1"/>
</dbReference>
<dbReference type="PANTHER" id="PTHR43394:SF1">
    <property type="entry name" value="ATP-BINDING CASSETTE SUB-FAMILY B MEMBER 10, MITOCHONDRIAL"/>
    <property type="match status" value="1"/>
</dbReference>
<dbReference type="GO" id="GO:0005524">
    <property type="term" value="F:ATP binding"/>
    <property type="evidence" value="ECO:0007669"/>
    <property type="project" value="UniProtKB-KW"/>
</dbReference>
<feature type="transmembrane region" description="Helical" evidence="9">
    <location>
        <begin position="131"/>
        <end position="149"/>
    </location>
</feature>
<dbReference type="Pfam" id="PF00664">
    <property type="entry name" value="ABC_membrane"/>
    <property type="match status" value="1"/>
</dbReference>
<keyword evidence="3" id="KW-1003">Cell membrane</keyword>
<feature type="domain" description="ABC transmembrane type-1" evidence="11">
    <location>
        <begin position="14"/>
        <end position="296"/>
    </location>
</feature>
<evidence type="ECO:0000256" key="7">
    <source>
        <dbReference type="ARBA" id="ARBA00022989"/>
    </source>
</evidence>
<dbReference type="InterPro" id="IPR003593">
    <property type="entry name" value="AAA+_ATPase"/>
</dbReference>
<dbReference type="GO" id="GO:0016887">
    <property type="term" value="F:ATP hydrolysis activity"/>
    <property type="evidence" value="ECO:0007669"/>
    <property type="project" value="InterPro"/>
</dbReference>
<organism evidence="12 13">
    <name type="scientific">Massilimicrobiota timonensis</name>
    <dbReference type="NCBI Taxonomy" id="1776392"/>
    <lineage>
        <taxon>Bacteria</taxon>
        <taxon>Bacillati</taxon>
        <taxon>Bacillota</taxon>
        <taxon>Erysipelotrichia</taxon>
        <taxon>Erysipelotrichales</taxon>
        <taxon>Erysipelotrichaceae</taxon>
        <taxon>Massilimicrobiota</taxon>
    </lineage>
</organism>
<evidence type="ECO:0000256" key="5">
    <source>
        <dbReference type="ARBA" id="ARBA00022741"/>
    </source>
</evidence>
<evidence type="ECO:0000256" key="8">
    <source>
        <dbReference type="ARBA" id="ARBA00023136"/>
    </source>
</evidence>
<evidence type="ECO:0000256" key="4">
    <source>
        <dbReference type="ARBA" id="ARBA00022692"/>
    </source>
</evidence>
<protein>
    <submittedName>
        <fullName evidence="12">ATP-binding protein</fullName>
    </submittedName>
</protein>
<accession>A0A1Y4SY25</accession>
<evidence type="ECO:0000313" key="13">
    <source>
        <dbReference type="Proteomes" id="UP000195305"/>
    </source>
</evidence>
<dbReference type="PROSITE" id="PS50929">
    <property type="entry name" value="ABC_TM1F"/>
    <property type="match status" value="1"/>
</dbReference>
<dbReference type="InterPro" id="IPR017871">
    <property type="entry name" value="ABC_transporter-like_CS"/>
</dbReference>
<dbReference type="GO" id="GO:0015421">
    <property type="term" value="F:ABC-type oligopeptide transporter activity"/>
    <property type="evidence" value="ECO:0007669"/>
    <property type="project" value="TreeGrafter"/>
</dbReference>
<dbReference type="InterPro" id="IPR011527">
    <property type="entry name" value="ABC1_TM_dom"/>
</dbReference>
<keyword evidence="7 9" id="KW-1133">Transmembrane helix</keyword>
<dbReference type="AlphaFoldDB" id="A0A1Y4SY25"/>
<dbReference type="Pfam" id="PF00005">
    <property type="entry name" value="ABC_tran"/>
    <property type="match status" value="1"/>
</dbReference>